<dbReference type="Proteomes" id="UP000324222">
    <property type="component" value="Unassembled WGS sequence"/>
</dbReference>
<evidence type="ECO:0000313" key="3">
    <source>
        <dbReference type="Proteomes" id="UP000324222"/>
    </source>
</evidence>
<comment type="caution">
    <text evidence="2">The sequence shown here is derived from an EMBL/GenBank/DDBJ whole genome shotgun (WGS) entry which is preliminary data.</text>
</comment>
<protein>
    <submittedName>
        <fullName evidence="2">Uncharacterized protein</fullName>
    </submittedName>
</protein>
<proteinExistence type="predicted"/>
<feature type="region of interest" description="Disordered" evidence="1">
    <location>
        <begin position="26"/>
        <end position="68"/>
    </location>
</feature>
<sequence>MREPQRAPKASRACLGRSVAALQRLSGEERRSYKRREGAEFPTASTPSKVSQGVGPRPQGLIWQEGDKPHTQPIRFRVQLACLDFRLQTPRTD</sequence>
<feature type="compositionally biased region" description="Basic and acidic residues" evidence="1">
    <location>
        <begin position="26"/>
        <end position="39"/>
    </location>
</feature>
<accession>A0A5B7G6X6</accession>
<dbReference type="AlphaFoldDB" id="A0A5B7G6X6"/>
<name>A0A5B7G6X6_PORTR</name>
<organism evidence="2 3">
    <name type="scientific">Portunus trituberculatus</name>
    <name type="common">Swimming crab</name>
    <name type="synonym">Neptunus trituberculatus</name>
    <dbReference type="NCBI Taxonomy" id="210409"/>
    <lineage>
        <taxon>Eukaryota</taxon>
        <taxon>Metazoa</taxon>
        <taxon>Ecdysozoa</taxon>
        <taxon>Arthropoda</taxon>
        <taxon>Crustacea</taxon>
        <taxon>Multicrustacea</taxon>
        <taxon>Malacostraca</taxon>
        <taxon>Eumalacostraca</taxon>
        <taxon>Eucarida</taxon>
        <taxon>Decapoda</taxon>
        <taxon>Pleocyemata</taxon>
        <taxon>Brachyura</taxon>
        <taxon>Eubrachyura</taxon>
        <taxon>Portunoidea</taxon>
        <taxon>Portunidae</taxon>
        <taxon>Portuninae</taxon>
        <taxon>Portunus</taxon>
    </lineage>
</organism>
<keyword evidence="3" id="KW-1185">Reference proteome</keyword>
<evidence type="ECO:0000313" key="2">
    <source>
        <dbReference type="EMBL" id="MPC55691.1"/>
    </source>
</evidence>
<reference evidence="2 3" key="1">
    <citation type="submission" date="2019-05" db="EMBL/GenBank/DDBJ databases">
        <title>Another draft genome of Portunus trituberculatus and its Hox gene families provides insights of decapod evolution.</title>
        <authorList>
            <person name="Jeong J.-H."/>
            <person name="Song I."/>
            <person name="Kim S."/>
            <person name="Choi T."/>
            <person name="Kim D."/>
            <person name="Ryu S."/>
            <person name="Kim W."/>
        </authorList>
    </citation>
    <scope>NUCLEOTIDE SEQUENCE [LARGE SCALE GENOMIC DNA]</scope>
    <source>
        <tissue evidence="2">Muscle</tissue>
    </source>
</reference>
<dbReference type="EMBL" id="VSRR010013372">
    <property type="protein sequence ID" value="MPC55691.1"/>
    <property type="molecule type" value="Genomic_DNA"/>
</dbReference>
<evidence type="ECO:0000256" key="1">
    <source>
        <dbReference type="SAM" id="MobiDB-lite"/>
    </source>
</evidence>
<gene>
    <name evidence="2" type="ORF">E2C01_049635</name>
</gene>